<dbReference type="PATRIC" id="fig|1194972.3.peg.381"/>
<dbReference type="InterPro" id="IPR050275">
    <property type="entry name" value="PGM_Phosphatase"/>
</dbReference>
<evidence type="ECO:0000256" key="1">
    <source>
        <dbReference type="SAM" id="SignalP"/>
    </source>
</evidence>
<comment type="caution">
    <text evidence="2">The sequence shown here is derived from an EMBL/GenBank/DDBJ whole genome shotgun (WGS) entry which is preliminary data.</text>
</comment>
<keyword evidence="3" id="KW-1185">Reference proteome</keyword>
<dbReference type="InterPro" id="IPR013078">
    <property type="entry name" value="His_Pase_superF_clade-1"/>
</dbReference>
<dbReference type="SUPFAM" id="SSF53254">
    <property type="entry name" value="Phosphoglycerate mutase-like"/>
    <property type="match status" value="1"/>
</dbReference>
<evidence type="ECO:0000313" key="3">
    <source>
        <dbReference type="Proteomes" id="UP000006072"/>
    </source>
</evidence>
<dbReference type="InterPro" id="IPR029033">
    <property type="entry name" value="His_PPase_superfam"/>
</dbReference>
<reference evidence="2 3" key="1">
    <citation type="journal article" date="2012" name="J. Bacteriol.">
        <title>Complete Genome Sequence of Mycobacterium vaccae Type Strain ATCC 25954.</title>
        <authorList>
            <person name="Ho Y.S."/>
            <person name="Adroub S.A."/>
            <person name="Abadi M."/>
            <person name="Al Alwan B."/>
            <person name="Alkhateeb R."/>
            <person name="Gao G."/>
            <person name="Ragab A."/>
            <person name="Ali S."/>
            <person name="van Soolingen D."/>
            <person name="Bitter W."/>
            <person name="Pain A."/>
            <person name="Abdallah A.M."/>
        </authorList>
    </citation>
    <scope>NUCLEOTIDE SEQUENCE [LARGE SCALE GENOMIC DNA]</scope>
    <source>
        <strain evidence="2 3">ATCC 25954</strain>
    </source>
</reference>
<organism evidence="2 3">
    <name type="scientific">Mycolicibacterium vaccae ATCC 25954</name>
    <dbReference type="NCBI Taxonomy" id="1194972"/>
    <lineage>
        <taxon>Bacteria</taxon>
        <taxon>Bacillati</taxon>
        <taxon>Actinomycetota</taxon>
        <taxon>Actinomycetes</taxon>
        <taxon>Mycobacteriales</taxon>
        <taxon>Mycobacteriaceae</taxon>
        <taxon>Mycolicibacterium</taxon>
    </lineage>
</organism>
<accession>K0VD20</accession>
<dbReference type="HOGENOM" id="CLU_033323_9_5_11"/>
<sequence length="233" mass="24612">MALLLAIGLAAPSSATGAMCVTFIRHAESAGNASGLIDTSTPGPTLTPVGTQQAQNVASTLGDAHFDSLYASTMVRTQRTAAPLSEKLGLPVQVLDGLQEIEAGVFEYTPERAAAQGYGQYPVAWALQNQRNLRIPGSIDGNEFDARMDSALQTIWDNGDRDAAVFSHGAAIMFWTMMNIDTLTPEQKIDLLTTAPLANTDHVVVEGTPATGWTLVNWNGRPVSPEPGCGQTG</sequence>
<dbReference type="PANTHER" id="PTHR48100">
    <property type="entry name" value="BROAD-SPECIFICITY PHOSPHATASE YOR283W-RELATED"/>
    <property type="match status" value="1"/>
</dbReference>
<dbReference type="Proteomes" id="UP000006072">
    <property type="component" value="Unassembled WGS sequence"/>
</dbReference>
<name>K0VD20_MYCVA</name>
<gene>
    <name evidence="2" type="ORF">MVAC_01860</name>
</gene>
<dbReference type="Pfam" id="PF00300">
    <property type="entry name" value="His_Phos_1"/>
    <property type="match status" value="1"/>
</dbReference>
<dbReference type="Gene3D" id="3.40.50.1240">
    <property type="entry name" value="Phosphoglycerate mutase-like"/>
    <property type="match status" value="1"/>
</dbReference>
<keyword evidence="1" id="KW-0732">Signal</keyword>
<dbReference type="GO" id="GO:0005737">
    <property type="term" value="C:cytoplasm"/>
    <property type="evidence" value="ECO:0007669"/>
    <property type="project" value="TreeGrafter"/>
</dbReference>
<evidence type="ECO:0000313" key="2">
    <source>
        <dbReference type="EMBL" id="EJZ12788.1"/>
    </source>
</evidence>
<dbReference type="EMBL" id="ALQA01000002">
    <property type="protein sequence ID" value="EJZ12788.1"/>
    <property type="molecule type" value="Genomic_DNA"/>
</dbReference>
<feature type="signal peptide" evidence="1">
    <location>
        <begin position="1"/>
        <end position="17"/>
    </location>
</feature>
<dbReference type="eggNOG" id="COG0406">
    <property type="taxonomic scope" value="Bacteria"/>
</dbReference>
<dbReference type="AlphaFoldDB" id="K0VD20"/>
<dbReference type="SMART" id="SM00855">
    <property type="entry name" value="PGAM"/>
    <property type="match status" value="1"/>
</dbReference>
<dbReference type="CDD" id="cd07067">
    <property type="entry name" value="HP_PGM_like"/>
    <property type="match status" value="1"/>
</dbReference>
<protein>
    <submittedName>
        <fullName evidence="2">Phosphoglycerate mutase family protein</fullName>
    </submittedName>
</protein>
<proteinExistence type="predicted"/>
<dbReference type="GO" id="GO:0016791">
    <property type="term" value="F:phosphatase activity"/>
    <property type="evidence" value="ECO:0007669"/>
    <property type="project" value="TreeGrafter"/>
</dbReference>
<dbReference type="PANTHER" id="PTHR48100:SF58">
    <property type="entry name" value="PE-PGRS FAMILY PROTEIN PE_PGRS11"/>
    <property type="match status" value="1"/>
</dbReference>
<feature type="chain" id="PRO_5038572933" evidence="1">
    <location>
        <begin position="18"/>
        <end position="233"/>
    </location>
</feature>